<dbReference type="EMBL" id="KQ978579">
    <property type="protein sequence ID" value="KYN30029.1"/>
    <property type="molecule type" value="Genomic_DNA"/>
</dbReference>
<evidence type="ECO:0000313" key="1">
    <source>
        <dbReference type="EMBL" id="KYN30029.1"/>
    </source>
</evidence>
<accession>A0A151JRN0</accession>
<protein>
    <submittedName>
        <fullName evidence="1">Uncharacterized protein</fullName>
    </submittedName>
</protein>
<dbReference type="Proteomes" id="UP000078492">
    <property type="component" value="Unassembled WGS sequence"/>
</dbReference>
<evidence type="ECO:0000313" key="2">
    <source>
        <dbReference type="Proteomes" id="UP000078492"/>
    </source>
</evidence>
<dbReference type="AlphaFoldDB" id="A0A151JRN0"/>
<reference evidence="1 2" key="1">
    <citation type="submission" date="2015-09" db="EMBL/GenBank/DDBJ databases">
        <title>Trachymyrmex cornetzi WGS genome.</title>
        <authorList>
            <person name="Nygaard S."/>
            <person name="Hu H."/>
            <person name="Boomsma J."/>
            <person name="Zhang G."/>
        </authorList>
    </citation>
    <scope>NUCLEOTIDE SEQUENCE [LARGE SCALE GENOMIC DNA]</scope>
    <source>
        <strain evidence="1">Tcor2-1</strain>
        <tissue evidence="1">Whole body</tissue>
    </source>
</reference>
<keyword evidence="2" id="KW-1185">Reference proteome</keyword>
<proteinExistence type="predicted"/>
<sequence length="201" mass="23397">MLVKSTLAARVKRSPDSPTQIFRHNFRIRTSRIIFLDASLGALPSSRRLERIGRVPSHPFAGNEIAINYKVTRKKSLRKKRMNRFITLDSKIVVRIIDINRELMRNSRLRARIRRNSLGRDEYSGVEGRVKSSPETFKAARERRDRNSAYFMENRIARNCPSERSSYSPFRIFRVDCKGHYPAICDSSHAEIGIIYVDLKK</sequence>
<organism evidence="1 2">
    <name type="scientific">Trachymyrmex cornetzi</name>
    <dbReference type="NCBI Taxonomy" id="471704"/>
    <lineage>
        <taxon>Eukaryota</taxon>
        <taxon>Metazoa</taxon>
        <taxon>Ecdysozoa</taxon>
        <taxon>Arthropoda</taxon>
        <taxon>Hexapoda</taxon>
        <taxon>Insecta</taxon>
        <taxon>Pterygota</taxon>
        <taxon>Neoptera</taxon>
        <taxon>Endopterygota</taxon>
        <taxon>Hymenoptera</taxon>
        <taxon>Apocrita</taxon>
        <taxon>Aculeata</taxon>
        <taxon>Formicoidea</taxon>
        <taxon>Formicidae</taxon>
        <taxon>Myrmicinae</taxon>
        <taxon>Trachymyrmex</taxon>
    </lineage>
</organism>
<name>A0A151JRN0_9HYME</name>
<gene>
    <name evidence="1" type="ORF">ALC57_00539</name>
</gene>